<comment type="caution">
    <text evidence="14">The sequence shown here is derived from an EMBL/GenBank/DDBJ whole genome shotgun (WGS) entry which is preliminary data.</text>
</comment>
<dbReference type="Proteomes" id="UP000886611">
    <property type="component" value="Unassembled WGS sequence"/>
</dbReference>
<dbReference type="SUPFAM" id="SSF52540">
    <property type="entry name" value="P-loop containing nucleoside triphosphate hydrolases"/>
    <property type="match status" value="1"/>
</dbReference>
<dbReference type="FunFam" id="3.40.850.10:FF:000034">
    <property type="entry name" value="Kinesin family member 15"/>
    <property type="match status" value="1"/>
</dbReference>
<keyword evidence="5 10" id="KW-0067">ATP-binding</keyword>
<name>A0A8X7X9Y1_POLSE</name>
<dbReference type="InterPro" id="IPR019821">
    <property type="entry name" value="Kinesin_motor_CS"/>
</dbReference>
<dbReference type="GO" id="GO:0005874">
    <property type="term" value="C:microtubule"/>
    <property type="evidence" value="ECO:0007669"/>
    <property type="project" value="UniProtKB-KW"/>
</dbReference>
<dbReference type="InterPro" id="IPR036961">
    <property type="entry name" value="Kinesin_motor_dom_sf"/>
</dbReference>
<dbReference type="SMART" id="SM00129">
    <property type="entry name" value="KISc"/>
    <property type="match status" value="1"/>
</dbReference>
<comment type="subcellular location">
    <subcellularLocation>
        <location evidence="1">Cytoplasm</location>
        <location evidence="1">Cytoskeleton</location>
        <location evidence="1">Spindle</location>
    </subcellularLocation>
</comment>
<evidence type="ECO:0000256" key="3">
    <source>
        <dbReference type="ARBA" id="ARBA00022701"/>
    </source>
</evidence>
<evidence type="ECO:0000313" key="14">
    <source>
        <dbReference type="EMBL" id="KAG2464883.1"/>
    </source>
</evidence>
<dbReference type="GO" id="GO:0003777">
    <property type="term" value="F:microtubule motor activity"/>
    <property type="evidence" value="ECO:0007669"/>
    <property type="project" value="InterPro"/>
</dbReference>
<dbReference type="EMBL" id="JAATIS010002524">
    <property type="protein sequence ID" value="KAG2464883.1"/>
    <property type="molecule type" value="Genomic_DNA"/>
</dbReference>
<keyword evidence="4 10" id="KW-0547">Nucleotide-binding</keyword>
<dbReference type="Pfam" id="PF00225">
    <property type="entry name" value="Kinesin"/>
    <property type="match status" value="1"/>
</dbReference>
<evidence type="ECO:0000256" key="12">
    <source>
        <dbReference type="SAM" id="Coils"/>
    </source>
</evidence>
<evidence type="ECO:0000256" key="1">
    <source>
        <dbReference type="ARBA" id="ARBA00004186"/>
    </source>
</evidence>
<dbReference type="InterPro" id="IPR001752">
    <property type="entry name" value="Kinesin_motor_dom"/>
</dbReference>
<keyword evidence="2" id="KW-0963">Cytoplasm</keyword>
<organism evidence="14 15">
    <name type="scientific">Polypterus senegalus</name>
    <name type="common">Senegal bichir</name>
    <dbReference type="NCBI Taxonomy" id="55291"/>
    <lineage>
        <taxon>Eukaryota</taxon>
        <taxon>Metazoa</taxon>
        <taxon>Chordata</taxon>
        <taxon>Craniata</taxon>
        <taxon>Vertebrata</taxon>
        <taxon>Euteleostomi</taxon>
        <taxon>Actinopterygii</taxon>
        <taxon>Polypteriformes</taxon>
        <taxon>Polypteridae</taxon>
        <taxon>Polypterus</taxon>
    </lineage>
</organism>
<dbReference type="AlphaFoldDB" id="A0A8X7X9Y1"/>
<dbReference type="GO" id="GO:0005524">
    <property type="term" value="F:ATP binding"/>
    <property type="evidence" value="ECO:0007669"/>
    <property type="project" value="UniProtKB-UniRule"/>
</dbReference>
<feature type="non-terminal residue" evidence="14">
    <location>
        <position position="1"/>
    </location>
</feature>
<comment type="similarity">
    <text evidence="9">Belongs to the TRAFAC class myosin-kinesin ATPase superfamily. Kinesin family. KIN-12 subfamily.</text>
</comment>
<evidence type="ECO:0000256" key="9">
    <source>
        <dbReference type="ARBA" id="ARBA00034488"/>
    </source>
</evidence>
<keyword evidence="15" id="KW-1185">Reference proteome</keyword>
<dbReference type="PANTHER" id="PTHR37739">
    <property type="entry name" value="KINESIN-LIKE PROTEIN KIN-12D"/>
    <property type="match status" value="1"/>
</dbReference>
<evidence type="ECO:0000256" key="11">
    <source>
        <dbReference type="RuleBase" id="RU000394"/>
    </source>
</evidence>
<dbReference type="PANTHER" id="PTHR37739:SF8">
    <property type="entry name" value="KINESIN-LIKE PROTEIN KIN-12D"/>
    <property type="match status" value="1"/>
</dbReference>
<dbReference type="Gene3D" id="3.40.850.10">
    <property type="entry name" value="Kinesin motor domain"/>
    <property type="match status" value="1"/>
</dbReference>
<feature type="domain" description="Kinesin motor" evidence="13">
    <location>
        <begin position="64"/>
        <end position="402"/>
    </location>
</feature>
<dbReference type="CDD" id="cd01373">
    <property type="entry name" value="KISc_KLP2_like"/>
    <property type="match status" value="1"/>
</dbReference>
<sequence length="845" mass="95416">MTTPTGHAHFTLSHSNTLLEQLPDHVTMSYFFAMAASFCDFVFLVDVTGLSGSPEGCANTDGDAIKVFVRVRPPTQGSGLSTDGDLSLCLTVSSSNTIRLHSKPEPKVFTYDHVADTAVSQEEVFSCVAKNIIESCMNGYNGTVFAYGQTGSGKTFTMLGPPDSDNFTHNMRGIIPRSFEYLFFLINREIEKTGSSKSFLCKCSFIEIYNEQIFDLLDSASASLFLRENIKKGVFVDGAVEKVVTSAAEAYQVLSMGWRNRRVASTSMNRESSRSHAVFTVTIESKETVNEIINIRSSQLNLVDLAGSERQKDTHSEGTRLKEAGSINRSLSCLGQVMMALVDVSNGKSRHICYRDSKLTFLLRDSLGGNAKTFIIANVHPGSKCFGETLSTLHFAQRAKLIKNKNLLQKVAQLEDAWAKKDKFIQSTRMIVKFREDHVSRLEKTLKNGGSGLSRDDQNALIGQLRQEIELLKEQVDQHPRVAKYATENHALREENKRLRLLDSVKQALEIDAQTAADLEGDFLKALETEEGSAVHLSPMTSENTSSVSIERLKAQLTQKQTELTSTVQAYEEFKELTKKKILEMESNIRYLDKANQSLEKILEATKAHKRQEVSQLNKMHVETIKNLTTPTKAYNLRSRLVPHLSPEGTPVLLKSTDSVEEQVDEIFNEPPPPEMSELAYEAVAEELRMVQLFSTERALWSKEQQRLGSQIKSLEKDLVEGQSKNEVLKSEVHDLRVVLQSADKELNAVKVEYSSYKEKQELEWRQISSNMIEMRLQLDNVRLEYEKLLEEKRFLQDAHDNLQEVMKFESEEYKQSLSECKKENATLQSELAVKHFLIFYNRNQ</sequence>
<keyword evidence="8" id="KW-0206">Cytoskeleton</keyword>
<keyword evidence="6 12" id="KW-0175">Coiled coil</keyword>
<dbReference type="PRINTS" id="PR00380">
    <property type="entry name" value="KINESINHEAVY"/>
</dbReference>
<evidence type="ECO:0000259" key="13">
    <source>
        <dbReference type="PROSITE" id="PS50067"/>
    </source>
</evidence>
<feature type="coiled-coil region" evidence="12">
    <location>
        <begin position="455"/>
        <end position="502"/>
    </location>
</feature>
<proteinExistence type="inferred from homology"/>
<dbReference type="GO" id="GO:0000278">
    <property type="term" value="P:mitotic cell cycle"/>
    <property type="evidence" value="ECO:0007669"/>
    <property type="project" value="UniProtKB-ARBA"/>
</dbReference>
<gene>
    <name evidence="14" type="primary">Kif15_0</name>
    <name evidence="14" type="ORF">GTO96_0009162</name>
</gene>
<dbReference type="GO" id="GO:0008017">
    <property type="term" value="F:microtubule binding"/>
    <property type="evidence" value="ECO:0007669"/>
    <property type="project" value="InterPro"/>
</dbReference>
<evidence type="ECO:0000256" key="5">
    <source>
        <dbReference type="ARBA" id="ARBA00022840"/>
    </source>
</evidence>
<feature type="coiled-coil region" evidence="12">
    <location>
        <begin position="712"/>
        <end position="831"/>
    </location>
</feature>
<dbReference type="GO" id="GO:0005813">
    <property type="term" value="C:centrosome"/>
    <property type="evidence" value="ECO:0007669"/>
    <property type="project" value="UniProtKB-ARBA"/>
</dbReference>
<dbReference type="GO" id="GO:0007018">
    <property type="term" value="P:microtubule-based movement"/>
    <property type="evidence" value="ECO:0007669"/>
    <property type="project" value="InterPro"/>
</dbReference>
<dbReference type="PROSITE" id="PS50067">
    <property type="entry name" value="KINESIN_MOTOR_2"/>
    <property type="match status" value="1"/>
</dbReference>
<feature type="binding site" evidence="10">
    <location>
        <begin position="148"/>
        <end position="155"/>
    </location>
    <ligand>
        <name>ATP</name>
        <dbReference type="ChEBI" id="CHEBI:30616"/>
    </ligand>
</feature>
<evidence type="ECO:0000313" key="15">
    <source>
        <dbReference type="Proteomes" id="UP000886611"/>
    </source>
</evidence>
<dbReference type="PROSITE" id="PS00411">
    <property type="entry name" value="KINESIN_MOTOR_1"/>
    <property type="match status" value="1"/>
</dbReference>
<protein>
    <recommendedName>
        <fullName evidence="11">Kinesin-like protein</fullName>
    </recommendedName>
</protein>
<reference evidence="14 15" key="1">
    <citation type="journal article" date="2021" name="Cell">
        <title>Tracing the genetic footprints of vertebrate landing in non-teleost ray-finned fishes.</title>
        <authorList>
            <person name="Bi X."/>
            <person name="Wang K."/>
            <person name="Yang L."/>
            <person name="Pan H."/>
            <person name="Jiang H."/>
            <person name="Wei Q."/>
            <person name="Fang M."/>
            <person name="Yu H."/>
            <person name="Zhu C."/>
            <person name="Cai Y."/>
            <person name="He Y."/>
            <person name="Gan X."/>
            <person name="Zeng H."/>
            <person name="Yu D."/>
            <person name="Zhu Y."/>
            <person name="Jiang H."/>
            <person name="Qiu Q."/>
            <person name="Yang H."/>
            <person name="Zhang Y.E."/>
            <person name="Wang W."/>
            <person name="Zhu M."/>
            <person name="He S."/>
            <person name="Zhang G."/>
        </authorList>
    </citation>
    <scope>NUCLEOTIDE SEQUENCE [LARGE SCALE GENOMIC DNA]</scope>
    <source>
        <strain evidence="14">Bchr_013</strain>
    </source>
</reference>
<keyword evidence="7 10" id="KW-0505">Motor protein</keyword>
<accession>A0A8X7X9Y1</accession>
<evidence type="ECO:0000256" key="6">
    <source>
        <dbReference type="ARBA" id="ARBA00023054"/>
    </source>
</evidence>
<evidence type="ECO:0000256" key="2">
    <source>
        <dbReference type="ARBA" id="ARBA00022490"/>
    </source>
</evidence>
<dbReference type="GO" id="GO:0005819">
    <property type="term" value="C:spindle"/>
    <property type="evidence" value="ECO:0007669"/>
    <property type="project" value="UniProtKB-SubCell"/>
</dbReference>
<keyword evidence="3 11" id="KW-0493">Microtubule</keyword>
<dbReference type="InterPro" id="IPR044986">
    <property type="entry name" value="KIF15/KIN-12"/>
</dbReference>
<evidence type="ECO:0000256" key="4">
    <source>
        <dbReference type="ARBA" id="ARBA00022741"/>
    </source>
</evidence>
<evidence type="ECO:0000256" key="8">
    <source>
        <dbReference type="ARBA" id="ARBA00023212"/>
    </source>
</evidence>
<feature type="non-terminal residue" evidence="14">
    <location>
        <position position="845"/>
    </location>
</feature>
<dbReference type="GO" id="GO:0005829">
    <property type="term" value="C:cytosol"/>
    <property type="evidence" value="ECO:0007669"/>
    <property type="project" value="UniProtKB-ARBA"/>
</dbReference>
<evidence type="ECO:0000256" key="7">
    <source>
        <dbReference type="ARBA" id="ARBA00023175"/>
    </source>
</evidence>
<evidence type="ECO:0000256" key="10">
    <source>
        <dbReference type="PROSITE-ProRule" id="PRU00283"/>
    </source>
</evidence>
<feature type="coiled-coil region" evidence="12">
    <location>
        <begin position="550"/>
        <end position="612"/>
    </location>
</feature>
<dbReference type="InterPro" id="IPR027417">
    <property type="entry name" value="P-loop_NTPase"/>
</dbReference>